<reference evidence="4" key="1">
    <citation type="journal article" date="2018" name="Front. Microbiol.">
        <title>Genome-Based Analysis Reveals the Taxonomy and Diversity of the Family Idiomarinaceae.</title>
        <authorList>
            <person name="Liu Y."/>
            <person name="Lai Q."/>
            <person name="Shao Z."/>
        </authorList>
    </citation>
    <scope>NUCLEOTIDE SEQUENCE [LARGE SCALE GENOMIC DNA]</scope>
    <source>
        <strain evidence="4">PIM1</strain>
    </source>
</reference>
<accession>A0A432YGI8</accession>
<evidence type="ECO:0000256" key="1">
    <source>
        <dbReference type="SAM" id="MobiDB-lite"/>
    </source>
</evidence>
<gene>
    <name evidence="3" type="ORF">CWI76_08135</name>
</gene>
<proteinExistence type="predicted"/>
<feature type="compositionally biased region" description="Polar residues" evidence="1">
    <location>
        <begin position="374"/>
        <end position="396"/>
    </location>
</feature>
<dbReference type="Proteomes" id="UP000288127">
    <property type="component" value="Unassembled WGS sequence"/>
</dbReference>
<evidence type="ECO:0000313" key="3">
    <source>
        <dbReference type="EMBL" id="RUO60077.1"/>
    </source>
</evidence>
<feature type="region of interest" description="Disordered" evidence="1">
    <location>
        <begin position="178"/>
        <end position="199"/>
    </location>
</feature>
<feature type="region of interest" description="Disordered" evidence="1">
    <location>
        <begin position="344"/>
        <end position="409"/>
    </location>
</feature>
<dbReference type="EMBL" id="PIPZ01000002">
    <property type="protein sequence ID" value="RUO60077.1"/>
    <property type="molecule type" value="Genomic_DNA"/>
</dbReference>
<dbReference type="RefSeq" id="WP_198678585.1">
    <property type="nucleotide sequence ID" value="NZ_PIPZ01000002.1"/>
</dbReference>
<feature type="domain" description="Flagellar hook-length control protein-like C-terminal" evidence="2">
    <location>
        <begin position="270"/>
        <end position="350"/>
    </location>
</feature>
<evidence type="ECO:0000313" key="4">
    <source>
        <dbReference type="Proteomes" id="UP000288127"/>
    </source>
</evidence>
<feature type="compositionally biased region" description="Low complexity" evidence="1">
    <location>
        <begin position="347"/>
        <end position="373"/>
    </location>
</feature>
<sequence>MMVNFNNLMTTTPASTKGAAASTDTQAPISGFAALFAALSNHSGSQSGVNTYSFDATTTEAQLQQLANNLKPSEQEQLLEQAELNPEAIAQILAQLQQQQALQQPQSAQSVANKPSVQAVVANAVSAAQPQRQPVATNQISPVITDEPSTTTASAPVSNNAVSTKPVEPLAASVPVATPEPEQAKPDIRGSSAPLTTELNSVKPTTQLETTRTVQAPVSTMSASVVMVEAPVAQSVQSAQTAPTTPSTTAATASLAAPVGSQAWANQLQQNVMQMVMHNQNEMTLRLHPAELGPLQVQLRMDDNTAQLNILTHSQQVRGALEQAMSTLRDALANQGIQLGESQVSDQGQQFAQQQARQQAQQWAANSQNNGQNTNESTVENSESAENTDMGSNSRHTAAAHNGQVDTFA</sequence>
<feature type="region of interest" description="Disordered" evidence="1">
    <location>
        <begin position="145"/>
        <end position="166"/>
    </location>
</feature>
<organism evidence="3 4">
    <name type="scientific">Pseudidiomarina marina</name>
    <dbReference type="NCBI Taxonomy" id="502366"/>
    <lineage>
        <taxon>Bacteria</taxon>
        <taxon>Pseudomonadati</taxon>
        <taxon>Pseudomonadota</taxon>
        <taxon>Gammaproteobacteria</taxon>
        <taxon>Alteromonadales</taxon>
        <taxon>Idiomarinaceae</taxon>
        <taxon>Pseudidiomarina</taxon>
    </lineage>
</organism>
<feature type="region of interest" description="Disordered" evidence="1">
    <location>
        <begin position="1"/>
        <end position="22"/>
    </location>
</feature>
<protein>
    <recommendedName>
        <fullName evidence="2">Flagellar hook-length control protein-like C-terminal domain-containing protein</fullName>
    </recommendedName>
</protein>
<feature type="compositionally biased region" description="Polar residues" evidence="1">
    <location>
        <begin position="1"/>
        <end position="15"/>
    </location>
</feature>
<dbReference type="InterPro" id="IPR052563">
    <property type="entry name" value="FliK"/>
</dbReference>
<dbReference type="Pfam" id="PF02120">
    <property type="entry name" value="Flg_hook"/>
    <property type="match status" value="1"/>
</dbReference>
<comment type="caution">
    <text evidence="3">The sequence shown here is derived from an EMBL/GenBank/DDBJ whole genome shotgun (WGS) entry which is preliminary data.</text>
</comment>
<name>A0A432YGI8_9GAMM</name>
<dbReference type="CDD" id="cd17470">
    <property type="entry name" value="T3SS_Flik_C"/>
    <property type="match status" value="1"/>
</dbReference>
<dbReference type="Gene3D" id="3.30.750.140">
    <property type="match status" value="1"/>
</dbReference>
<dbReference type="AlphaFoldDB" id="A0A432YGI8"/>
<keyword evidence="4" id="KW-1185">Reference proteome</keyword>
<dbReference type="InterPro" id="IPR038610">
    <property type="entry name" value="FliK-like_C_sf"/>
</dbReference>
<dbReference type="InterPro" id="IPR021136">
    <property type="entry name" value="Flagellar_hook_control-like_C"/>
</dbReference>
<evidence type="ECO:0000259" key="2">
    <source>
        <dbReference type="Pfam" id="PF02120"/>
    </source>
</evidence>
<dbReference type="PANTHER" id="PTHR37533">
    <property type="entry name" value="FLAGELLAR HOOK-LENGTH CONTROL PROTEIN"/>
    <property type="match status" value="1"/>
</dbReference>
<dbReference type="PANTHER" id="PTHR37533:SF2">
    <property type="entry name" value="FLAGELLAR HOOK-LENGTH CONTROL PROTEIN"/>
    <property type="match status" value="1"/>
</dbReference>
<feature type="compositionally biased region" description="Polar residues" evidence="1">
    <location>
        <begin position="145"/>
        <end position="163"/>
    </location>
</feature>